<feature type="non-terminal residue" evidence="1">
    <location>
        <position position="1"/>
    </location>
</feature>
<sequence length="140" mass="15921">VEDVTGKYISIGIRSGSRHEYSIADLRDIKYYTADNIYDMGCDNVHTELTRYLNTRHLYLSLDMDVLDPSFAPALGTPEPFGLTDRQVLSFIRKLAPRSIGFDVVEIAPQYDRGYTALLGAKFIREFIAAVWANKEQNPR</sequence>
<name>A0AC61SAD2_9EURY</name>
<reference evidence="1" key="1">
    <citation type="submission" date="2018-09" db="EMBL/GenBank/DDBJ databases">
        <title>A genomic encyclopedia of anaerobic methanotrophic archaea.</title>
        <authorList>
            <person name="Skennerton C.T."/>
            <person name="Chadwick G.L."/>
            <person name="Laso-Perez R."/>
            <person name="Leu A.O."/>
            <person name="Speth D.R."/>
            <person name="Yu H."/>
            <person name="Morgan-Lang C."/>
            <person name="Hatzenpichler R."/>
            <person name="Goudeau D."/>
            <person name="Malmstrom R."/>
            <person name="Woyke T."/>
            <person name="Hallam S."/>
            <person name="Tyson G.W."/>
            <person name="Wegener G."/>
            <person name="Boetius A."/>
            <person name="Orphan V.J."/>
        </authorList>
    </citation>
    <scope>NUCLEOTIDE SEQUENCE</scope>
    <source>
        <strain evidence="1">CONS3730D10UFb2</strain>
    </source>
</reference>
<dbReference type="EMBL" id="QYBA01000160">
    <property type="protein sequence ID" value="TKY91628.1"/>
    <property type="molecule type" value="Genomic_DNA"/>
</dbReference>
<gene>
    <name evidence="1" type="ORF">C5S46_04840</name>
</gene>
<evidence type="ECO:0000313" key="2">
    <source>
        <dbReference type="Proteomes" id="UP000315423"/>
    </source>
</evidence>
<evidence type="ECO:0000313" key="1">
    <source>
        <dbReference type="EMBL" id="TKY91628.1"/>
    </source>
</evidence>
<proteinExistence type="predicted"/>
<comment type="caution">
    <text evidence="1">The sequence shown here is derived from an EMBL/GenBank/DDBJ whole genome shotgun (WGS) entry which is preliminary data.</text>
</comment>
<protein>
    <submittedName>
        <fullName evidence="1">Agmatinase</fullName>
    </submittedName>
</protein>
<accession>A0AC61SAD2</accession>
<dbReference type="Proteomes" id="UP000315423">
    <property type="component" value="Unassembled WGS sequence"/>
</dbReference>
<organism evidence="1 2">
    <name type="scientific">Candidatus Methanomarinus sp</name>
    <dbReference type="NCBI Taxonomy" id="3386244"/>
    <lineage>
        <taxon>Archaea</taxon>
        <taxon>Methanobacteriati</taxon>
        <taxon>Methanobacteriota</taxon>
        <taxon>Stenosarchaea group</taxon>
        <taxon>Methanomicrobia</taxon>
        <taxon>Methanosarcinales</taxon>
        <taxon>ANME-2 cluster</taxon>
        <taxon>Candidatus Methanocomedenaceae</taxon>
        <taxon>Candidatus Methanomarinus</taxon>
    </lineage>
</organism>